<organism evidence="1 2">
    <name type="scientific">Sphingomonas gellani</name>
    <dbReference type="NCBI Taxonomy" id="1166340"/>
    <lineage>
        <taxon>Bacteria</taxon>
        <taxon>Pseudomonadati</taxon>
        <taxon>Pseudomonadota</taxon>
        <taxon>Alphaproteobacteria</taxon>
        <taxon>Sphingomonadales</taxon>
        <taxon>Sphingomonadaceae</taxon>
        <taxon>Sphingomonas</taxon>
    </lineage>
</organism>
<dbReference type="Proteomes" id="UP000199206">
    <property type="component" value="Unassembled WGS sequence"/>
</dbReference>
<proteinExistence type="predicted"/>
<reference evidence="2" key="1">
    <citation type="submission" date="2016-10" db="EMBL/GenBank/DDBJ databases">
        <authorList>
            <person name="Varghese N."/>
            <person name="Submissions S."/>
        </authorList>
    </citation>
    <scope>NUCLEOTIDE SEQUENCE [LARGE SCALE GENOMIC DNA]</scope>
    <source>
        <strain evidence="2">S6-262</strain>
    </source>
</reference>
<accession>A0A1H8GVJ3</accession>
<evidence type="ECO:0000313" key="2">
    <source>
        <dbReference type="Proteomes" id="UP000199206"/>
    </source>
</evidence>
<sequence>MMSVVLLAMAVGATQGASGVPEGTISLTAQSGPGGEMRCSAMDGAVGGRWCVSMAQAALSPLVLTHDGKQVGRWTPPEGDETFEVVPAVLPLEGGSALVIARSTRQVMYSGGGGRIITQHVILVEQGGQGTATRVLSLPAVSGLMIRACFAETDIVKRAGACHDTYSMFGFLSFGRPSGEMPVIRFKAEASSYPRGVSRDKDSLARPPLRKADLVWDPDRACTYTRAFHFDPVEMRYLPDAPLPDCSQYLDD</sequence>
<protein>
    <submittedName>
        <fullName evidence="1">Uncharacterized protein</fullName>
    </submittedName>
</protein>
<name>A0A1H8GVJ3_9SPHN</name>
<dbReference type="OrthoDB" id="8653499at2"/>
<evidence type="ECO:0000313" key="1">
    <source>
        <dbReference type="EMBL" id="SEN48023.1"/>
    </source>
</evidence>
<dbReference type="EMBL" id="FOCF01000007">
    <property type="protein sequence ID" value="SEN48023.1"/>
    <property type="molecule type" value="Genomic_DNA"/>
</dbReference>
<dbReference type="AlphaFoldDB" id="A0A1H8GVJ3"/>
<dbReference type="RefSeq" id="WP_093666411.1">
    <property type="nucleotide sequence ID" value="NZ_FOCF01000007.1"/>
</dbReference>
<keyword evidence="2" id="KW-1185">Reference proteome</keyword>
<gene>
    <name evidence="1" type="ORF">SAMN05192583_2910</name>
</gene>